<reference evidence="1 2" key="1">
    <citation type="submission" date="2023-08" db="EMBL/GenBank/DDBJ databases">
        <title>Transcriptome Analysis of Halomonas alkalicola CICC 11012s to Identify the Genes Involved in Alkaline Tolerances.</title>
        <authorList>
            <person name="Zhai L."/>
        </authorList>
    </citation>
    <scope>NUCLEOTIDE SEQUENCE [LARGE SCALE GENOMIC DNA]</scope>
    <source>
        <strain evidence="1 2">CICC 11012s</strain>
    </source>
</reference>
<dbReference type="Proteomes" id="UP001235344">
    <property type="component" value="Chromosome"/>
</dbReference>
<keyword evidence="2" id="KW-1185">Reference proteome</keyword>
<organism evidence="1 2">
    <name type="scientific">Halomonas alkalicola</name>
    <dbReference type="NCBI Taxonomy" id="1930622"/>
    <lineage>
        <taxon>Bacteria</taxon>
        <taxon>Pseudomonadati</taxon>
        <taxon>Pseudomonadota</taxon>
        <taxon>Gammaproteobacteria</taxon>
        <taxon>Oceanospirillales</taxon>
        <taxon>Halomonadaceae</taxon>
        <taxon>Halomonas</taxon>
    </lineage>
</organism>
<accession>A0ABY9H9D3</accession>
<evidence type="ECO:0000313" key="2">
    <source>
        <dbReference type="Proteomes" id="UP001235344"/>
    </source>
</evidence>
<evidence type="ECO:0000313" key="1">
    <source>
        <dbReference type="EMBL" id="WLI75024.1"/>
    </source>
</evidence>
<name>A0ABY9H9D3_9GAMM</name>
<dbReference type="EMBL" id="CP131913">
    <property type="protein sequence ID" value="WLI75024.1"/>
    <property type="molecule type" value="Genomic_DNA"/>
</dbReference>
<sequence length="25" mass="2626">MISLLLPSIRLPGATADSISDARDL</sequence>
<gene>
    <name evidence="1" type="ORF">B6N23_02135</name>
</gene>
<proteinExistence type="predicted"/>
<protein>
    <submittedName>
        <fullName evidence="1">Uncharacterized protein</fullName>
    </submittedName>
</protein>